<accession>A0A0F6TBJ0</accession>
<dbReference type="KEGG" id="ccj:UL81_07705"/>
<sequence length="168" mass="18692">MWVQFFGVLLAEITFWACLLLGFAFRYFFKLPRAGIALLIATPVIDLVLLGFTYYTLSQENQASFMHGFAAFYISFSVVFGRDVIAAVDRKLNGSTEISVGTSSADGLKKCVVASAITAVLLAIGIAITGWHIGSFWLMYWLIAVLFTPLGWWGIDTFLQRREQKKSA</sequence>
<dbReference type="EMBL" id="CP011311">
    <property type="protein sequence ID" value="AKE39496.1"/>
    <property type="molecule type" value="Genomic_DNA"/>
</dbReference>
<protein>
    <submittedName>
        <fullName evidence="1">Uncharacterized protein</fullName>
    </submittedName>
</protein>
<gene>
    <name evidence="1" type="ORF">UL81_07705</name>
</gene>
<dbReference type="HOGENOM" id="CLU_117532_1_0_11"/>
<dbReference type="Proteomes" id="UP000033566">
    <property type="component" value="Chromosome"/>
</dbReference>
<evidence type="ECO:0000313" key="2">
    <source>
        <dbReference type="Proteomes" id="UP000033566"/>
    </source>
</evidence>
<keyword evidence="2" id="KW-1185">Reference proteome</keyword>
<proteinExistence type="predicted"/>
<dbReference type="AlphaFoldDB" id="A0A0F6TBJ0"/>
<dbReference type="PATRIC" id="fig|161896.4.peg.1508"/>
<organism evidence="1 2">
    <name type="scientific">Corynebacterium camporealensis</name>
    <dbReference type="NCBI Taxonomy" id="161896"/>
    <lineage>
        <taxon>Bacteria</taxon>
        <taxon>Bacillati</taxon>
        <taxon>Actinomycetota</taxon>
        <taxon>Actinomycetes</taxon>
        <taxon>Mycobacteriales</taxon>
        <taxon>Corynebacteriaceae</taxon>
        <taxon>Corynebacterium</taxon>
    </lineage>
</organism>
<dbReference type="STRING" id="161896.UL81_07705"/>
<name>A0A0F6TBJ0_9CORY</name>
<reference evidence="1 2" key="1">
    <citation type="journal article" date="2015" name="Genome Announc.">
        <title>Complete Genome Sequence of Corynebacterium camporealensis DSM 44610, Isolated from the Milk of a Manchega Sheep with Subclinical Mastitis.</title>
        <authorList>
            <person name="Ruckert C."/>
            <person name="Albersmeier A."/>
            <person name="Winkler A."/>
            <person name="Tauch A."/>
        </authorList>
    </citation>
    <scope>NUCLEOTIDE SEQUENCE [LARGE SCALE GENOMIC DNA]</scope>
    <source>
        <strain evidence="1 2">DSM 44610</strain>
    </source>
</reference>
<evidence type="ECO:0000313" key="1">
    <source>
        <dbReference type="EMBL" id="AKE39496.1"/>
    </source>
</evidence>